<dbReference type="SMART" id="SM00478">
    <property type="entry name" value="ENDO3c"/>
    <property type="match status" value="1"/>
</dbReference>
<dbReference type="Gene3D" id="1.10.1670.10">
    <property type="entry name" value="Helix-hairpin-Helix base-excision DNA repair enzymes (C-terminal)"/>
    <property type="match status" value="1"/>
</dbReference>
<evidence type="ECO:0000256" key="9">
    <source>
        <dbReference type="ARBA" id="ARBA00023004"/>
    </source>
</evidence>
<dbReference type="GO" id="GO:0034039">
    <property type="term" value="F:8-oxo-7,8-dihydroguanine DNA N-glycosylase activity"/>
    <property type="evidence" value="ECO:0007669"/>
    <property type="project" value="TreeGrafter"/>
</dbReference>
<dbReference type="Gene3D" id="3.90.79.10">
    <property type="entry name" value="Nucleoside Triphosphate Pyrophosphohydrolase"/>
    <property type="match status" value="1"/>
</dbReference>
<keyword evidence="10" id="KW-0411">Iron-sulfur</keyword>
<dbReference type="SUPFAM" id="SSF48150">
    <property type="entry name" value="DNA-glycosylase"/>
    <property type="match status" value="1"/>
</dbReference>
<feature type="region of interest" description="Disordered" evidence="14">
    <location>
        <begin position="1"/>
        <end position="23"/>
    </location>
</feature>
<evidence type="ECO:0000256" key="2">
    <source>
        <dbReference type="ARBA" id="ARBA00008343"/>
    </source>
</evidence>
<reference evidence="16 17" key="1">
    <citation type="submission" date="2019-11" db="EMBL/GenBank/DDBJ databases">
        <title>Venturia inaequalis Genome Resource.</title>
        <authorList>
            <person name="Lichtner F.J."/>
        </authorList>
    </citation>
    <scope>NUCLEOTIDE SEQUENCE [LARGE SCALE GENOMIC DNA]</scope>
    <source>
        <strain evidence="16">Bline_iso_100314</strain>
    </source>
</reference>
<sequence>MSTNKRPRTKSLTLNQAPPKRVKKQQETFSFLSPDSHTPLQPALPPLRQHISAYHRPALLDHVQTQKSLLAWFETVSKDRDMPWRQKWIDPSTFSKAKNSDLDLRETLKRRAYQVWISEIMLQQTRVETVRAYYTSWHTRWPTIEDLAKAEEAEVLNAWKGLGYYSRATRIHKAAKLIVDDSTMKGMLPELPSELEAKVPGVGRYTAGAVSSIVFGHAVPILDGNVMRVLCRQMGLYANMKSKVTTDLLWEVAERLVKRVTREALAGKCVEMEEEEVPKSEIPSFWNQALMELGSTLCKPVKPDCRNCPVQETCLAYAEGHNLAVEKGLLDVKSSNSVFDTTSKVNIPDIEDLCSYCEPMDEAEIMDEPKPASKTATKGKAKSQQKPGLKQGTLAFGQKSKPAPEVAEDKSNLTPKAKDLIEKHVSLFPLKVIKKAVRNEEHNVCIITRTNPSGENEYLIEQRPDKGLLASLWQFPSSTVFNDEGQTANASEEDSASDVEDSDGLPVKLRRKKLKKKKTKIVHKGKTMITPQDPPDAKERKKSAITFVNFVLSKTYEPHCDDQGLGNARHVSELGSLTHLFSHIRLVMHVHTFMFGIASPKEIAMGLGVCVEEFQKRKWASREEIEEESFGTGMRKCWTLYLERYGKY</sequence>
<comment type="caution">
    <text evidence="16">The sequence shown here is derived from an EMBL/GenBank/DDBJ whole genome shotgun (WGS) entry which is preliminary data.</text>
</comment>
<accession>A0A8H3UYK6</accession>
<evidence type="ECO:0000259" key="15">
    <source>
        <dbReference type="SMART" id="SM00478"/>
    </source>
</evidence>
<evidence type="ECO:0000256" key="14">
    <source>
        <dbReference type="SAM" id="MobiDB-lite"/>
    </source>
</evidence>
<dbReference type="GO" id="GO:0000701">
    <property type="term" value="F:purine-specific mismatch base pair DNA N-glycosylase activity"/>
    <property type="evidence" value="ECO:0007669"/>
    <property type="project" value="UniProtKB-EC"/>
</dbReference>
<proteinExistence type="inferred from homology"/>
<dbReference type="GO" id="GO:0051539">
    <property type="term" value="F:4 iron, 4 sulfur cluster binding"/>
    <property type="evidence" value="ECO:0007669"/>
    <property type="project" value="UniProtKB-UniRule"/>
</dbReference>
<dbReference type="Gene3D" id="1.10.340.30">
    <property type="entry name" value="Hypothetical protein, domain 2"/>
    <property type="match status" value="1"/>
</dbReference>
<feature type="region of interest" description="Disordered" evidence="14">
    <location>
        <begin position="481"/>
        <end position="505"/>
    </location>
</feature>
<evidence type="ECO:0000256" key="6">
    <source>
        <dbReference type="ARBA" id="ARBA00022723"/>
    </source>
</evidence>
<comment type="similarity">
    <text evidence="2 13">Belongs to the Nth/MutY family.</text>
</comment>
<dbReference type="InterPro" id="IPR015797">
    <property type="entry name" value="NUDIX_hydrolase-like_dom_sf"/>
</dbReference>
<name>A0A8H3UYK6_VENIN</name>
<dbReference type="GO" id="GO:0032357">
    <property type="term" value="F:oxidized purine DNA binding"/>
    <property type="evidence" value="ECO:0007669"/>
    <property type="project" value="TreeGrafter"/>
</dbReference>
<dbReference type="SMART" id="SM00525">
    <property type="entry name" value="FES"/>
    <property type="match status" value="1"/>
</dbReference>
<gene>
    <name evidence="16" type="ORF">BLS_001106</name>
</gene>
<evidence type="ECO:0000256" key="4">
    <source>
        <dbReference type="ARBA" id="ARBA00022023"/>
    </source>
</evidence>
<keyword evidence="8" id="KW-0378">Hydrolase</keyword>
<evidence type="ECO:0000256" key="7">
    <source>
        <dbReference type="ARBA" id="ARBA00022763"/>
    </source>
</evidence>
<dbReference type="Pfam" id="PF00730">
    <property type="entry name" value="HhH-GPD"/>
    <property type="match status" value="1"/>
</dbReference>
<dbReference type="Proteomes" id="UP000433883">
    <property type="component" value="Unassembled WGS sequence"/>
</dbReference>
<evidence type="ECO:0000256" key="12">
    <source>
        <dbReference type="ARBA" id="ARBA00023295"/>
    </source>
</evidence>
<keyword evidence="12 13" id="KW-0326">Glycosidase</keyword>
<dbReference type="InterPro" id="IPR011257">
    <property type="entry name" value="DNA_glycosylase"/>
</dbReference>
<protein>
    <recommendedName>
        <fullName evidence="4 13">Adenine DNA glycosylase</fullName>
        <ecNumber evidence="3 13">3.2.2.31</ecNumber>
    </recommendedName>
</protein>
<dbReference type="CDD" id="cd00056">
    <property type="entry name" value="ENDO3c"/>
    <property type="match status" value="1"/>
</dbReference>
<dbReference type="PANTHER" id="PTHR42944:SF1">
    <property type="entry name" value="ADENINE DNA GLYCOSYLASE"/>
    <property type="match status" value="1"/>
</dbReference>
<keyword evidence="11" id="KW-0234">DNA repair</keyword>
<dbReference type="AlphaFoldDB" id="A0A8H3UYK6"/>
<evidence type="ECO:0000256" key="5">
    <source>
        <dbReference type="ARBA" id="ARBA00022485"/>
    </source>
</evidence>
<feature type="domain" description="HhH-GPD" evidence="15">
    <location>
        <begin position="121"/>
        <end position="275"/>
    </location>
</feature>
<dbReference type="InterPro" id="IPR023170">
    <property type="entry name" value="HhH_base_excis_C"/>
</dbReference>
<organism evidence="16 17">
    <name type="scientific">Venturia inaequalis</name>
    <name type="common">Apple scab fungus</name>
    <dbReference type="NCBI Taxonomy" id="5025"/>
    <lineage>
        <taxon>Eukaryota</taxon>
        <taxon>Fungi</taxon>
        <taxon>Dikarya</taxon>
        <taxon>Ascomycota</taxon>
        <taxon>Pezizomycotina</taxon>
        <taxon>Dothideomycetes</taxon>
        <taxon>Pleosporomycetidae</taxon>
        <taxon>Venturiales</taxon>
        <taxon>Venturiaceae</taxon>
        <taxon>Venturia</taxon>
    </lineage>
</organism>
<evidence type="ECO:0000313" key="16">
    <source>
        <dbReference type="EMBL" id="KAE9977827.1"/>
    </source>
</evidence>
<evidence type="ECO:0000256" key="10">
    <source>
        <dbReference type="ARBA" id="ARBA00023014"/>
    </source>
</evidence>
<evidence type="ECO:0000256" key="8">
    <source>
        <dbReference type="ARBA" id="ARBA00022801"/>
    </source>
</evidence>
<keyword evidence="9 13" id="KW-0408">Iron</keyword>
<dbReference type="EMBL" id="WNWQ01000123">
    <property type="protein sequence ID" value="KAE9977827.1"/>
    <property type="molecule type" value="Genomic_DNA"/>
</dbReference>
<evidence type="ECO:0000256" key="3">
    <source>
        <dbReference type="ARBA" id="ARBA00012045"/>
    </source>
</evidence>
<dbReference type="SUPFAM" id="SSF55811">
    <property type="entry name" value="Nudix"/>
    <property type="match status" value="2"/>
</dbReference>
<dbReference type="GO" id="GO:0006298">
    <property type="term" value="P:mismatch repair"/>
    <property type="evidence" value="ECO:0007669"/>
    <property type="project" value="TreeGrafter"/>
</dbReference>
<comment type="catalytic activity">
    <reaction evidence="1 13">
        <text>Hydrolyzes free adenine bases from 7,8-dihydro-8-oxoguanine:adenine mismatched double-stranded DNA, leaving an apurinic site.</text>
        <dbReference type="EC" id="3.2.2.31"/>
    </reaction>
</comment>
<feature type="region of interest" description="Disordered" evidence="14">
    <location>
        <begin position="367"/>
        <end position="411"/>
    </location>
</feature>
<dbReference type="GO" id="GO:0005634">
    <property type="term" value="C:nucleus"/>
    <property type="evidence" value="ECO:0007669"/>
    <property type="project" value="TreeGrafter"/>
</dbReference>
<evidence type="ECO:0000256" key="1">
    <source>
        <dbReference type="ARBA" id="ARBA00000843"/>
    </source>
</evidence>
<evidence type="ECO:0000256" key="13">
    <source>
        <dbReference type="RuleBase" id="RU365096"/>
    </source>
</evidence>
<keyword evidence="5" id="KW-0004">4Fe-4S</keyword>
<keyword evidence="6" id="KW-0479">Metal-binding</keyword>
<dbReference type="InterPro" id="IPR029119">
    <property type="entry name" value="MutY_C"/>
</dbReference>
<dbReference type="FunFam" id="1.10.340.30:FF:000002">
    <property type="entry name" value="Adenine DNA glycosylase"/>
    <property type="match status" value="1"/>
</dbReference>
<dbReference type="InterPro" id="IPR003651">
    <property type="entry name" value="Endonuclease3_FeS-loop_motif"/>
</dbReference>
<dbReference type="InterPro" id="IPR003265">
    <property type="entry name" value="HhH-GPD_domain"/>
</dbReference>
<feature type="compositionally biased region" description="Acidic residues" evidence="14">
    <location>
        <begin position="491"/>
        <end position="503"/>
    </location>
</feature>
<dbReference type="CDD" id="cd03431">
    <property type="entry name" value="NUDIX_DNA_Glycosylase_C-MutY"/>
    <property type="match status" value="1"/>
</dbReference>
<keyword evidence="7 13" id="KW-0227">DNA damage</keyword>
<dbReference type="EC" id="3.2.2.31" evidence="3 13"/>
<comment type="function">
    <text evidence="13">Adenine glycosylase active on G-A mispairs.</text>
</comment>
<dbReference type="GO" id="GO:0006285">
    <property type="term" value="P:base-excision repair, AP site formation"/>
    <property type="evidence" value="ECO:0007669"/>
    <property type="project" value="UniProtKB-ARBA"/>
</dbReference>
<comment type="cofactor">
    <cofactor evidence="13">
        <name>[4Fe-4S] cluster</name>
        <dbReference type="ChEBI" id="CHEBI:49883"/>
    </cofactor>
    <text evidence="13">Binds 1 [4Fe-4S] cluster.</text>
</comment>
<evidence type="ECO:0000256" key="11">
    <source>
        <dbReference type="ARBA" id="ARBA00023204"/>
    </source>
</evidence>
<dbReference type="InterPro" id="IPR044298">
    <property type="entry name" value="MIG/MutY"/>
</dbReference>
<dbReference type="PANTHER" id="PTHR42944">
    <property type="entry name" value="ADENINE DNA GLYCOSYLASE"/>
    <property type="match status" value="1"/>
</dbReference>
<dbReference type="GO" id="GO:0046872">
    <property type="term" value="F:metal ion binding"/>
    <property type="evidence" value="ECO:0007669"/>
    <property type="project" value="UniProtKB-UniRule"/>
</dbReference>
<dbReference type="GO" id="GO:0035485">
    <property type="term" value="F:adenine/guanine mispair binding"/>
    <property type="evidence" value="ECO:0007669"/>
    <property type="project" value="TreeGrafter"/>
</dbReference>
<evidence type="ECO:0000313" key="17">
    <source>
        <dbReference type="Proteomes" id="UP000433883"/>
    </source>
</evidence>